<protein>
    <submittedName>
        <fullName evidence="1">Uncharacterized protein</fullName>
    </submittedName>
</protein>
<accession>A0A2P2IH68</accession>
<dbReference type="AlphaFoldDB" id="A0A2P2IH68"/>
<name>A0A2P2IH68_RHIMU</name>
<organism evidence="1">
    <name type="scientific">Rhizophora mucronata</name>
    <name type="common">Asiatic mangrove</name>
    <dbReference type="NCBI Taxonomy" id="61149"/>
    <lineage>
        <taxon>Eukaryota</taxon>
        <taxon>Viridiplantae</taxon>
        <taxon>Streptophyta</taxon>
        <taxon>Embryophyta</taxon>
        <taxon>Tracheophyta</taxon>
        <taxon>Spermatophyta</taxon>
        <taxon>Magnoliopsida</taxon>
        <taxon>eudicotyledons</taxon>
        <taxon>Gunneridae</taxon>
        <taxon>Pentapetalae</taxon>
        <taxon>rosids</taxon>
        <taxon>fabids</taxon>
        <taxon>Malpighiales</taxon>
        <taxon>Rhizophoraceae</taxon>
        <taxon>Rhizophora</taxon>
    </lineage>
</organism>
<proteinExistence type="predicted"/>
<sequence length="52" mass="6232">MSIQIQSQVSNDKWLMRARTGYHSSWMNLTKKWTLDQLPNRDIVFHSEARIL</sequence>
<evidence type="ECO:0000313" key="1">
    <source>
        <dbReference type="EMBL" id="MBW80570.1"/>
    </source>
</evidence>
<dbReference type="EMBL" id="GGEC01000087">
    <property type="protein sequence ID" value="MBW80570.1"/>
    <property type="molecule type" value="Transcribed_RNA"/>
</dbReference>
<reference evidence="1" key="1">
    <citation type="submission" date="2018-02" db="EMBL/GenBank/DDBJ databases">
        <title>Rhizophora mucronata_Transcriptome.</title>
        <authorList>
            <person name="Meera S.P."/>
            <person name="Sreeshan A."/>
            <person name="Augustine A."/>
        </authorList>
    </citation>
    <scope>NUCLEOTIDE SEQUENCE</scope>
    <source>
        <tissue evidence="1">Leaf</tissue>
    </source>
</reference>